<dbReference type="Gene3D" id="3.30.1330.70">
    <property type="entry name" value="Holliday junction resolvase RusA"/>
    <property type="match status" value="1"/>
</dbReference>
<dbReference type="EMBL" id="OBEI01000006">
    <property type="protein sequence ID" value="SNZ09015.1"/>
    <property type="molecule type" value="Genomic_DNA"/>
</dbReference>
<accession>A0A285NHU8</accession>
<gene>
    <name evidence="1" type="ORF">SAMN06265182_1452</name>
</gene>
<dbReference type="GO" id="GO:0006281">
    <property type="term" value="P:DNA repair"/>
    <property type="evidence" value="ECO:0007669"/>
    <property type="project" value="InterPro"/>
</dbReference>
<dbReference type="GO" id="GO:0000287">
    <property type="term" value="F:magnesium ion binding"/>
    <property type="evidence" value="ECO:0007669"/>
    <property type="project" value="InterPro"/>
</dbReference>
<proteinExistence type="predicted"/>
<dbReference type="Pfam" id="PF05866">
    <property type="entry name" value="RusA"/>
    <property type="match status" value="1"/>
</dbReference>
<dbReference type="OrthoDB" id="14362at2"/>
<dbReference type="RefSeq" id="WP_097000618.1">
    <property type="nucleotide sequence ID" value="NZ_OBEI01000006.1"/>
</dbReference>
<dbReference type="GO" id="GO:0006310">
    <property type="term" value="P:DNA recombination"/>
    <property type="evidence" value="ECO:0007669"/>
    <property type="project" value="InterPro"/>
</dbReference>
<evidence type="ECO:0000313" key="2">
    <source>
        <dbReference type="Proteomes" id="UP000219036"/>
    </source>
</evidence>
<dbReference type="AlphaFoldDB" id="A0A285NHU8"/>
<reference evidence="2" key="1">
    <citation type="submission" date="2017-09" db="EMBL/GenBank/DDBJ databases">
        <authorList>
            <person name="Varghese N."/>
            <person name="Submissions S."/>
        </authorList>
    </citation>
    <scope>NUCLEOTIDE SEQUENCE [LARGE SCALE GENOMIC DNA]</scope>
    <source>
        <strain evidence="2">DSM 15103</strain>
    </source>
</reference>
<evidence type="ECO:0000313" key="1">
    <source>
        <dbReference type="EMBL" id="SNZ09015.1"/>
    </source>
</evidence>
<sequence length="154" mass="17977">MGIDMLKNGAKYYLSFIPPSKANRVKINSRAFTKSGKRYIVPKDVSIKINKAIWELQQQHRGNPIDLPVSVEILFILPDRRRRDLDNIMKTLGDCMVYAGIIKDDNLIYRQTLEKRIIKGEEGVIIDIFPFDEKEINRKIIDKLKRYKEKIDGI</sequence>
<name>A0A285NHU8_9AQUI</name>
<keyword evidence="2" id="KW-1185">Reference proteome</keyword>
<dbReference type="InterPro" id="IPR036614">
    <property type="entry name" value="RusA-like_sf"/>
</dbReference>
<dbReference type="InterPro" id="IPR008822">
    <property type="entry name" value="Endonuclease_RusA-like"/>
</dbReference>
<organism evidence="1 2">
    <name type="scientific">Persephonella hydrogeniphila</name>
    <dbReference type="NCBI Taxonomy" id="198703"/>
    <lineage>
        <taxon>Bacteria</taxon>
        <taxon>Pseudomonadati</taxon>
        <taxon>Aquificota</taxon>
        <taxon>Aquificia</taxon>
        <taxon>Aquificales</taxon>
        <taxon>Hydrogenothermaceae</taxon>
        <taxon>Persephonella</taxon>
    </lineage>
</organism>
<protein>
    <submittedName>
        <fullName evidence="1">Crossover junction endodeoxyribonuclease RusA</fullName>
    </submittedName>
</protein>
<dbReference type="SUPFAM" id="SSF103084">
    <property type="entry name" value="Holliday junction resolvase RusA"/>
    <property type="match status" value="1"/>
</dbReference>
<dbReference type="Proteomes" id="UP000219036">
    <property type="component" value="Unassembled WGS sequence"/>
</dbReference>